<protein>
    <submittedName>
        <fullName evidence="1">Uncharacterized protein</fullName>
    </submittedName>
</protein>
<reference evidence="1" key="2">
    <citation type="journal article" date="2015" name="Fish Shellfish Immunol.">
        <title>Early steps in the European eel (Anguilla anguilla)-Vibrio vulnificus interaction in the gills: Role of the RtxA13 toxin.</title>
        <authorList>
            <person name="Callol A."/>
            <person name="Pajuelo D."/>
            <person name="Ebbesson L."/>
            <person name="Teles M."/>
            <person name="MacKenzie S."/>
            <person name="Amaro C."/>
        </authorList>
    </citation>
    <scope>NUCLEOTIDE SEQUENCE</scope>
</reference>
<evidence type="ECO:0000313" key="1">
    <source>
        <dbReference type="EMBL" id="JAH96981.1"/>
    </source>
</evidence>
<dbReference type="EMBL" id="GBXM01011596">
    <property type="protein sequence ID" value="JAH96981.1"/>
    <property type="molecule type" value="Transcribed_RNA"/>
</dbReference>
<reference evidence="1" key="1">
    <citation type="submission" date="2014-11" db="EMBL/GenBank/DDBJ databases">
        <authorList>
            <person name="Amaro Gonzalez C."/>
        </authorList>
    </citation>
    <scope>NUCLEOTIDE SEQUENCE</scope>
</reference>
<dbReference type="AlphaFoldDB" id="A0A0E9X3D4"/>
<proteinExistence type="predicted"/>
<sequence length="91" mass="10496">MPSEVCNYLHRGFIKAQRLTDVQNVVCFNQTRQLDCDSHSFLLHTIQLARSYLSETVVTIFTFRIASMTMNNWICSHTVHSVGRHVLTRLG</sequence>
<name>A0A0E9X3D4_ANGAN</name>
<accession>A0A0E9X3D4</accession>
<organism evidence="1">
    <name type="scientific">Anguilla anguilla</name>
    <name type="common">European freshwater eel</name>
    <name type="synonym">Muraena anguilla</name>
    <dbReference type="NCBI Taxonomy" id="7936"/>
    <lineage>
        <taxon>Eukaryota</taxon>
        <taxon>Metazoa</taxon>
        <taxon>Chordata</taxon>
        <taxon>Craniata</taxon>
        <taxon>Vertebrata</taxon>
        <taxon>Euteleostomi</taxon>
        <taxon>Actinopterygii</taxon>
        <taxon>Neopterygii</taxon>
        <taxon>Teleostei</taxon>
        <taxon>Anguilliformes</taxon>
        <taxon>Anguillidae</taxon>
        <taxon>Anguilla</taxon>
    </lineage>
</organism>